<sequence>MTTQLTVTAAPAAEASGAVPEVIASLPVSLHPAGADKSDLVAIDGSKGWTQAAEEAIRNGAKGLLVINPCPEDVTSLRDTAEGADVPVLVDSTWAYNPAVTAGKDAFTARNDADSLLETRINVPVGSDLERVLLGHLSLIRSAVDEVTDLRFVFKDMHGYEAQALLSSGARASLSAIASDSVPTSAYLRIIKPETAVETVLPGPSAAVPGKVTVSGPEGATLLETQWETAHRSAWRHLHRLVQDGASGTDLAGFARDVFTLRTAE</sequence>
<organism evidence="1 2">
    <name type="scientific">Pseudarthrobacter siccitolerans</name>
    <dbReference type="NCBI Taxonomy" id="861266"/>
    <lineage>
        <taxon>Bacteria</taxon>
        <taxon>Bacillati</taxon>
        <taxon>Actinomycetota</taxon>
        <taxon>Actinomycetes</taxon>
        <taxon>Micrococcales</taxon>
        <taxon>Micrococcaceae</taxon>
        <taxon>Pseudarthrobacter</taxon>
    </lineage>
</organism>
<dbReference type="Proteomes" id="UP001236806">
    <property type="component" value="Unassembled WGS sequence"/>
</dbReference>
<protein>
    <submittedName>
        <fullName evidence="1">Uncharacterized protein</fullName>
    </submittedName>
</protein>
<dbReference type="EMBL" id="JAUSXB010000001">
    <property type="protein sequence ID" value="MDQ0675153.1"/>
    <property type="molecule type" value="Genomic_DNA"/>
</dbReference>
<dbReference type="RefSeq" id="WP_306637263.1">
    <property type="nucleotide sequence ID" value="NZ_JAUSXB010000001.1"/>
</dbReference>
<keyword evidence="2" id="KW-1185">Reference proteome</keyword>
<reference evidence="1 2" key="1">
    <citation type="submission" date="2023-07" db="EMBL/GenBank/DDBJ databases">
        <title>Comparative genomics of wheat-associated soil bacteria to identify genetic determinants of phenazine resistance.</title>
        <authorList>
            <person name="Mouncey N."/>
        </authorList>
    </citation>
    <scope>NUCLEOTIDE SEQUENCE [LARGE SCALE GENOMIC DNA]</scope>
    <source>
        <strain evidence="1 2">W1I3</strain>
    </source>
</reference>
<evidence type="ECO:0000313" key="1">
    <source>
        <dbReference type="EMBL" id="MDQ0675153.1"/>
    </source>
</evidence>
<comment type="caution">
    <text evidence="1">The sequence shown here is derived from an EMBL/GenBank/DDBJ whole genome shotgun (WGS) entry which is preliminary data.</text>
</comment>
<proteinExistence type="predicted"/>
<name>A0ABU0PMI5_9MICC</name>
<accession>A0ABU0PMI5</accession>
<gene>
    <name evidence="1" type="ORF">QFZ36_002714</name>
</gene>
<evidence type="ECO:0000313" key="2">
    <source>
        <dbReference type="Proteomes" id="UP001236806"/>
    </source>
</evidence>